<sequence>MRGRWIKDTVWAQGVRMGAFGYRQAERATIPWDRHVAPKHIPLKTPYLFTILRVNTSDMDSRKIIEILRGTIDPNLRQGAEEELSQMKKIIGFTPALLQVVMMAEVDMPVRQAGVIYLKNMVAQHWKDAEYEVGEPIPFHIHEQDRAMIRDAIVDAVVHAPDLVRVQLAVCTYQMVKHDFPGRWTTIVDKISIYLQNPDTSLWNGSLLCLYQLVKNFEYKKKGDRGPLHEAMRMLLPMCYERMVHLIPDPSEHSTLLQKLILKIFYALTQYHLPLELLEREQFTQWMEVIREVADRPVPDQTLQVDEEERPDLPWWKIKKWALHILARIFERYGCPSTVSKEYREFAEWFIKTFSQGILQVLLKILNNYRTKVYVSPRVLQQTLNYLEQGVGQSVAWKLLKPHMLSVVQDVLFPLMCYSDADQELWNSDPYEYVRVKFDIYEDLVSPVTAAQALLLSTVRKRKEMLEKTMVFLMQVLTSPNVDPRHKDGVMHMIGTLGGVLLKKKIYKDQMETMIAQYVFPEFQSGFGFMRARACWILQNFDEIKFKSDQNIVAAMNCIQNALLNDHELPVKVEAAMALSAFLASQNKAEKIVEPNIRPIVQELLKVIKETENDDLTNVMCKIVTTYTEQLTPIAVEMCTQLAATFQQVVDAEDGADEKAITAMGLLSTIETLINCMEENPKIMEQIEPITLQVVGLILTKSVMEFYEEALGLVYSLTSTRISPDLWKCYEMMYQMFKNDGFDYFTEMMPALHNYVTVDTEGFLSSEARVAAIFDMCKTIMTQDCGEDEECHAAKLLEVVVLQCQGRITQCLASVIQLVVERLLREVKTTELRTMLLQVIIATLYTNPDELLQVLESTTLPNTTTTLTSHFIKQWITDTDCFLGLHDRKICVLGMCRLLELGPERLKVLQECHREILPAMLMLFQGLKRAYAAKASEEEEEEEEDDDDEDLEHEVLESDEDELDEEGCEYLEKLEEKVKKGASSSPFTISTSIQDDDDDDDDDSDDEMGKTTLESFTTPLDKDDCDVDEYCVFKDVMQNLEANIPGWYQALTSWLGEEQQKAMQEVATLADQRRAAAQSKKIQQSGGYNFQQTAVPSSFNFGGSFGS</sequence>
<evidence type="ECO:0000256" key="7">
    <source>
        <dbReference type="ARBA" id="ARBA00023242"/>
    </source>
</evidence>
<keyword evidence="4" id="KW-0813">Transport</keyword>
<evidence type="ECO:0000256" key="8">
    <source>
        <dbReference type="SAM" id="MobiDB-lite"/>
    </source>
</evidence>
<dbReference type="InterPro" id="IPR001494">
    <property type="entry name" value="Importin-beta_N"/>
</dbReference>
<organism evidence="10 11">
    <name type="scientific">Petrolisthes manimaculis</name>
    <dbReference type="NCBI Taxonomy" id="1843537"/>
    <lineage>
        <taxon>Eukaryota</taxon>
        <taxon>Metazoa</taxon>
        <taxon>Ecdysozoa</taxon>
        <taxon>Arthropoda</taxon>
        <taxon>Crustacea</taxon>
        <taxon>Multicrustacea</taxon>
        <taxon>Malacostraca</taxon>
        <taxon>Eumalacostraca</taxon>
        <taxon>Eucarida</taxon>
        <taxon>Decapoda</taxon>
        <taxon>Pleocyemata</taxon>
        <taxon>Anomura</taxon>
        <taxon>Galatheoidea</taxon>
        <taxon>Porcellanidae</taxon>
        <taxon>Petrolisthes</taxon>
    </lineage>
</organism>
<comment type="subcellular location">
    <subcellularLocation>
        <location evidence="2">Cytoplasm</location>
    </subcellularLocation>
    <subcellularLocation>
        <location evidence="1">Nucleus</location>
    </subcellularLocation>
</comment>
<dbReference type="GO" id="GO:0031267">
    <property type="term" value="F:small GTPase binding"/>
    <property type="evidence" value="ECO:0007669"/>
    <property type="project" value="InterPro"/>
</dbReference>
<feature type="compositionally biased region" description="Acidic residues" evidence="8">
    <location>
        <begin position="937"/>
        <end position="966"/>
    </location>
</feature>
<evidence type="ECO:0000256" key="3">
    <source>
        <dbReference type="ARBA" id="ARBA00007991"/>
    </source>
</evidence>
<reference evidence="10" key="1">
    <citation type="submission" date="2023-11" db="EMBL/GenBank/DDBJ databases">
        <title>Genome assemblies of two species of porcelain crab, Petrolisthes cinctipes and Petrolisthes manimaculis (Anomura: Porcellanidae).</title>
        <authorList>
            <person name="Angst P."/>
        </authorList>
    </citation>
    <scope>NUCLEOTIDE SEQUENCE</scope>
    <source>
        <strain evidence="10">PB745_02</strain>
        <tissue evidence="10">Gill</tissue>
    </source>
</reference>
<evidence type="ECO:0000256" key="4">
    <source>
        <dbReference type="ARBA" id="ARBA00022448"/>
    </source>
</evidence>
<dbReference type="InterPro" id="IPR011989">
    <property type="entry name" value="ARM-like"/>
</dbReference>
<keyword evidence="7" id="KW-0539">Nucleus</keyword>
<gene>
    <name evidence="10" type="ORF">Pmani_004998</name>
</gene>
<evidence type="ECO:0000256" key="2">
    <source>
        <dbReference type="ARBA" id="ARBA00004496"/>
    </source>
</evidence>
<dbReference type="Proteomes" id="UP001292094">
    <property type="component" value="Unassembled WGS sequence"/>
</dbReference>
<dbReference type="FunFam" id="1.25.10.10:FF:000813">
    <property type="entry name" value="D-Importin 7/RanBP7"/>
    <property type="match status" value="1"/>
</dbReference>
<dbReference type="PANTHER" id="PTHR10997">
    <property type="entry name" value="IMPORTIN-7, 8, 11"/>
    <property type="match status" value="1"/>
</dbReference>
<dbReference type="PANTHER" id="PTHR10997:SF18">
    <property type="entry name" value="D-IMPORTIN 7_RANBP7"/>
    <property type="match status" value="1"/>
</dbReference>
<evidence type="ECO:0000256" key="1">
    <source>
        <dbReference type="ARBA" id="ARBA00004123"/>
    </source>
</evidence>
<evidence type="ECO:0000256" key="5">
    <source>
        <dbReference type="ARBA" id="ARBA00022490"/>
    </source>
</evidence>
<dbReference type="InterPro" id="IPR016024">
    <property type="entry name" value="ARM-type_fold"/>
</dbReference>
<name>A0AAE1QD48_9EUCA</name>
<dbReference type="InterPro" id="IPR058669">
    <property type="entry name" value="TPR_IPO7/11-like"/>
</dbReference>
<comment type="similarity">
    <text evidence="3">Belongs to the importin beta family.</text>
</comment>
<proteinExistence type="inferred from homology"/>
<dbReference type="Pfam" id="PF25758">
    <property type="entry name" value="TPR_IPO11"/>
    <property type="match status" value="1"/>
</dbReference>
<dbReference type="SUPFAM" id="SSF48371">
    <property type="entry name" value="ARM repeat"/>
    <property type="match status" value="1"/>
</dbReference>
<protein>
    <recommendedName>
        <fullName evidence="9">Importin N-terminal domain-containing protein</fullName>
    </recommendedName>
</protein>
<dbReference type="GO" id="GO:0005829">
    <property type="term" value="C:cytosol"/>
    <property type="evidence" value="ECO:0007669"/>
    <property type="project" value="TreeGrafter"/>
</dbReference>
<evidence type="ECO:0000259" key="9">
    <source>
        <dbReference type="PROSITE" id="PS50166"/>
    </source>
</evidence>
<feature type="compositionally biased region" description="Polar residues" evidence="8">
    <location>
        <begin position="982"/>
        <end position="993"/>
    </location>
</feature>
<dbReference type="Pfam" id="PF03810">
    <property type="entry name" value="IBN_N"/>
    <property type="match status" value="1"/>
</dbReference>
<dbReference type="GO" id="GO:0006606">
    <property type="term" value="P:protein import into nucleus"/>
    <property type="evidence" value="ECO:0007669"/>
    <property type="project" value="TreeGrafter"/>
</dbReference>
<dbReference type="AlphaFoldDB" id="A0AAE1QD48"/>
<feature type="region of interest" description="Disordered" evidence="8">
    <location>
        <begin position="933"/>
        <end position="966"/>
    </location>
</feature>
<accession>A0AAE1QD48</accession>
<evidence type="ECO:0000313" key="10">
    <source>
        <dbReference type="EMBL" id="KAK4324374.1"/>
    </source>
</evidence>
<keyword evidence="11" id="KW-1185">Reference proteome</keyword>
<feature type="domain" description="Importin N-terminal" evidence="9">
    <location>
        <begin position="80"/>
        <end position="159"/>
    </location>
</feature>
<feature type="region of interest" description="Disordered" evidence="8">
    <location>
        <begin position="982"/>
        <end position="1019"/>
    </location>
</feature>
<evidence type="ECO:0000313" key="11">
    <source>
        <dbReference type="Proteomes" id="UP001292094"/>
    </source>
</evidence>
<dbReference type="Gene3D" id="1.25.10.10">
    <property type="entry name" value="Leucine-rich Repeat Variant"/>
    <property type="match status" value="1"/>
</dbReference>
<dbReference type="GO" id="GO:0005635">
    <property type="term" value="C:nuclear envelope"/>
    <property type="evidence" value="ECO:0007669"/>
    <property type="project" value="TreeGrafter"/>
</dbReference>
<keyword evidence="6" id="KW-0653">Protein transport</keyword>
<dbReference type="EMBL" id="JAWZYT010000367">
    <property type="protein sequence ID" value="KAK4324374.1"/>
    <property type="molecule type" value="Genomic_DNA"/>
</dbReference>
<dbReference type="SMART" id="SM00913">
    <property type="entry name" value="IBN_N"/>
    <property type="match status" value="1"/>
</dbReference>
<feature type="compositionally biased region" description="Acidic residues" evidence="8">
    <location>
        <begin position="994"/>
        <end position="1006"/>
    </location>
</feature>
<keyword evidence="5" id="KW-0963">Cytoplasm</keyword>
<comment type="caution">
    <text evidence="10">The sequence shown here is derived from an EMBL/GenBank/DDBJ whole genome shotgun (WGS) entry which is preliminary data.</text>
</comment>
<dbReference type="PROSITE" id="PS50166">
    <property type="entry name" value="IMPORTIN_B_NT"/>
    <property type="match status" value="1"/>
</dbReference>
<evidence type="ECO:0000256" key="6">
    <source>
        <dbReference type="ARBA" id="ARBA00022927"/>
    </source>
</evidence>